<evidence type="ECO:0000256" key="5">
    <source>
        <dbReference type="SAM" id="MobiDB-lite"/>
    </source>
</evidence>
<dbReference type="PANTHER" id="PTHR23026:SF90">
    <property type="entry name" value="IODOTYROSINE DEIODINASE 1"/>
    <property type="match status" value="1"/>
</dbReference>
<proteinExistence type="inferred from homology"/>
<keyword evidence="2" id="KW-0285">Flavoprotein</keyword>
<protein>
    <recommendedName>
        <fullName evidence="7">Nitroreductase domain-containing protein</fullName>
    </recommendedName>
</protein>
<name>A0ABN8NXI4_9CNID</name>
<sequence>MILKSYNNVIMELSAPFLASYWQYIASVFAGIFIAQVMRGVFQQKKQGYTVDVDPMQDGETADIPQSDPRELGDNDQIPYPWFEDRLTEEQMKQKSAEFYEKMNKRRTVRKISDEDVPLEVVENIIKTAGTSPSGAHTEPWTFVVVQDKSVKAEIRRIVEEKEYLNYGRRMGEQWVKDIEYFKTTWAKPYIDTAPYLILVFKQVYGFNEDGSKKMHYYNEMSVCISVGLLLAAIQNAGLVTVTSTPMNAGPQLRELLGRKSNEKLILLLPLGYPDKQAMMPNIRRKPLKDIMVLK</sequence>
<keyword evidence="9" id="KW-1185">Reference proteome</keyword>
<dbReference type="InterPro" id="IPR000415">
    <property type="entry name" value="Nitroreductase-like"/>
</dbReference>
<reference evidence="8 9" key="1">
    <citation type="submission" date="2022-05" db="EMBL/GenBank/DDBJ databases">
        <authorList>
            <consortium name="Genoscope - CEA"/>
            <person name="William W."/>
        </authorList>
    </citation>
    <scope>NUCLEOTIDE SEQUENCE [LARGE SCALE GENOMIC DNA]</scope>
</reference>
<dbReference type="EMBL" id="CALNXK010000042">
    <property type="protein sequence ID" value="CAH3126196.1"/>
    <property type="molecule type" value="Genomic_DNA"/>
</dbReference>
<keyword evidence="6" id="KW-0812">Transmembrane</keyword>
<dbReference type="Pfam" id="PF00881">
    <property type="entry name" value="Nitroreductase"/>
    <property type="match status" value="1"/>
</dbReference>
<dbReference type="SUPFAM" id="SSF55469">
    <property type="entry name" value="FMN-dependent nitroreductase-like"/>
    <property type="match status" value="1"/>
</dbReference>
<evidence type="ECO:0000256" key="3">
    <source>
        <dbReference type="ARBA" id="ARBA00022643"/>
    </source>
</evidence>
<accession>A0ABN8NXI4</accession>
<evidence type="ECO:0000313" key="9">
    <source>
        <dbReference type="Proteomes" id="UP001159405"/>
    </source>
</evidence>
<gene>
    <name evidence="8" type="ORF">PLOB_00032251</name>
</gene>
<keyword evidence="6" id="KW-1133">Transmembrane helix</keyword>
<evidence type="ECO:0000313" key="8">
    <source>
        <dbReference type="EMBL" id="CAH3126196.1"/>
    </source>
</evidence>
<evidence type="ECO:0000256" key="1">
    <source>
        <dbReference type="ARBA" id="ARBA00007118"/>
    </source>
</evidence>
<comment type="similarity">
    <text evidence="1">Belongs to the nitroreductase family.</text>
</comment>
<dbReference type="InterPro" id="IPR050627">
    <property type="entry name" value="Nitroreductase/BluB"/>
</dbReference>
<keyword evidence="3" id="KW-0288">FMN</keyword>
<dbReference type="PANTHER" id="PTHR23026">
    <property type="entry name" value="NADPH NITROREDUCTASE"/>
    <property type="match status" value="1"/>
</dbReference>
<evidence type="ECO:0000259" key="7">
    <source>
        <dbReference type="Pfam" id="PF00881"/>
    </source>
</evidence>
<feature type="domain" description="Nitroreductase" evidence="7">
    <location>
        <begin position="105"/>
        <end position="273"/>
    </location>
</feature>
<evidence type="ECO:0000256" key="4">
    <source>
        <dbReference type="ARBA" id="ARBA00023002"/>
    </source>
</evidence>
<dbReference type="Proteomes" id="UP001159405">
    <property type="component" value="Unassembled WGS sequence"/>
</dbReference>
<feature type="region of interest" description="Disordered" evidence="5">
    <location>
        <begin position="52"/>
        <end position="75"/>
    </location>
</feature>
<dbReference type="InterPro" id="IPR029479">
    <property type="entry name" value="Nitroreductase"/>
</dbReference>
<evidence type="ECO:0000256" key="6">
    <source>
        <dbReference type="SAM" id="Phobius"/>
    </source>
</evidence>
<organism evidence="8 9">
    <name type="scientific">Porites lobata</name>
    <dbReference type="NCBI Taxonomy" id="104759"/>
    <lineage>
        <taxon>Eukaryota</taxon>
        <taxon>Metazoa</taxon>
        <taxon>Cnidaria</taxon>
        <taxon>Anthozoa</taxon>
        <taxon>Hexacorallia</taxon>
        <taxon>Scleractinia</taxon>
        <taxon>Fungiina</taxon>
        <taxon>Poritidae</taxon>
        <taxon>Porites</taxon>
    </lineage>
</organism>
<dbReference type="Gene3D" id="3.40.109.10">
    <property type="entry name" value="NADH Oxidase"/>
    <property type="match status" value="1"/>
</dbReference>
<keyword evidence="6" id="KW-0472">Membrane</keyword>
<evidence type="ECO:0000256" key="2">
    <source>
        <dbReference type="ARBA" id="ARBA00022630"/>
    </source>
</evidence>
<dbReference type="CDD" id="cd02144">
    <property type="entry name" value="iodotyrosine_dehalogenase"/>
    <property type="match status" value="1"/>
</dbReference>
<keyword evidence="4" id="KW-0560">Oxidoreductase</keyword>
<comment type="caution">
    <text evidence="8">The sequence shown here is derived from an EMBL/GenBank/DDBJ whole genome shotgun (WGS) entry which is preliminary data.</text>
</comment>
<feature type="transmembrane region" description="Helical" evidence="6">
    <location>
        <begin position="20"/>
        <end position="38"/>
    </location>
</feature>